<dbReference type="Pfam" id="PF05833">
    <property type="entry name" value="NFACT_N"/>
    <property type="match status" value="1"/>
</dbReference>
<dbReference type="GO" id="GO:0043023">
    <property type="term" value="F:ribosomal large subunit binding"/>
    <property type="evidence" value="ECO:0007669"/>
    <property type="project" value="TreeGrafter"/>
</dbReference>
<dbReference type="GO" id="GO:0072344">
    <property type="term" value="P:rescue of stalled ribosome"/>
    <property type="evidence" value="ECO:0007669"/>
    <property type="project" value="TreeGrafter"/>
</dbReference>
<dbReference type="InterPro" id="IPR008532">
    <property type="entry name" value="NFACT_RNA-bd"/>
</dbReference>
<dbReference type="Pfam" id="PF05670">
    <property type="entry name" value="NFACT-R_1"/>
    <property type="match status" value="1"/>
</dbReference>
<comment type="caution">
    <text evidence="9">The sequence shown here is derived from an EMBL/GenBank/DDBJ whole genome shotgun (WGS) entry which is preliminary data.</text>
</comment>
<dbReference type="GO" id="GO:1990116">
    <property type="term" value="P:ribosome-associated ubiquitin-dependent protein catabolic process"/>
    <property type="evidence" value="ECO:0007669"/>
    <property type="project" value="TreeGrafter"/>
</dbReference>
<evidence type="ECO:0000256" key="2">
    <source>
        <dbReference type="ARBA" id="ARBA00008318"/>
    </source>
</evidence>
<evidence type="ECO:0000256" key="4">
    <source>
        <dbReference type="ARBA" id="ARBA00023054"/>
    </source>
</evidence>
<dbReference type="InterPro" id="IPR051608">
    <property type="entry name" value="RQC_Subunit_NEMF"/>
</dbReference>
<feature type="compositionally biased region" description="Acidic residues" evidence="6">
    <location>
        <begin position="399"/>
        <end position="429"/>
    </location>
</feature>
<comment type="subcellular location">
    <subcellularLocation>
        <location evidence="1">Cytoplasm</location>
    </subcellularLocation>
</comment>
<evidence type="ECO:0000259" key="7">
    <source>
        <dbReference type="Pfam" id="PF05670"/>
    </source>
</evidence>
<dbReference type="Gene3D" id="2.30.310.10">
    <property type="entry name" value="ibrinogen binding protein from staphylococcus aureus domain"/>
    <property type="match status" value="1"/>
</dbReference>
<feature type="compositionally biased region" description="Basic and acidic residues" evidence="6">
    <location>
        <begin position="711"/>
        <end position="728"/>
    </location>
</feature>
<evidence type="ECO:0000256" key="1">
    <source>
        <dbReference type="ARBA" id="ARBA00004496"/>
    </source>
</evidence>
<dbReference type="Pfam" id="PF11923">
    <property type="entry name" value="NFACT-C"/>
    <property type="match status" value="1"/>
</dbReference>
<dbReference type="PANTHER" id="PTHR15239">
    <property type="entry name" value="NUCLEAR EXPORT MEDIATOR FACTOR NEMF"/>
    <property type="match status" value="1"/>
</dbReference>
<dbReference type="InterPro" id="IPR021846">
    <property type="entry name" value="NFACT-C"/>
</dbReference>
<feature type="compositionally biased region" description="Basic residues" evidence="6">
    <location>
        <begin position="1061"/>
        <end position="1074"/>
    </location>
</feature>
<feature type="compositionally biased region" description="Acidic residues" evidence="6">
    <location>
        <begin position="699"/>
        <end position="710"/>
    </location>
</feature>
<organism evidence="9 10">
    <name type="scientific">Trichophyton verrucosum (strain HKI 0517)</name>
    <dbReference type="NCBI Taxonomy" id="663202"/>
    <lineage>
        <taxon>Eukaryota</taxon>
        <taxon>Fungi</taxon>
        <taxon>Dikarya</taxon>
        <taxon>Ascomycota</taxon>
        <taxon>Pezizomycotina</taxon>
        <taxon>Eurotiomycetes</taxon>
        <taxon>Eurotiomycetidae</taxon>
        <taxon>Onygenales</taxon>
        <taxon>Arthrodermataceae</taxon>
        <taxon>Trichophyton</taxon>
    </lineage>
</organism>
<dbReference type="OrthoDB" id="207084at2759"/>
<evidence type="ECO:0000256" key="6">
    <source>
        <dbReference type="SAM" id="MobiDB-lite"/>
    </source>
</evidence>
<evidence type="ECO:0000313" key="10">
    <source>
        <dbReference type="Proteomes" id="UP000008383"/>
    </source>
</evidence>
<feature type="compositionally biased region" description="Basic residues" evidence="6">
    <location>
        <begin position="434"/>
        <end position="447"/>
    </location>
</feature>
<feature type="domain" description="NFACT RNA-binding" evidence="7">
    <location>
        <begin position="525"/>
        <end position="638"/>
    </location>
</feature>
<feature type="compositionally biased region" description="Basic and acidic residues" evidence="6">
    <location>
        <begin position="989"/>
        <end position="1007"/>
    </location>
</feature>
<feature type="region of interest" description="Disordered" evidence="6">
    <location>
        <begin position="298"/>
        <end position="320"/>
    </location>
</feature>
<feature type="domain" description="NFACT protein C-terminal" evidence="8">
    <location>
        <begin position="911"/>
        <end position="1038"/>
    </location>
</feature>
<feature type="compositionally biased region" description="Polar residues" evidence="6">
    <location>
        <begin position="790"/>
        <end position="814"/>
    </location>
</feature>
<evidence type="ECO:0000313" key="9">
    <source>
        <dbReference type="EMBL" id="EFE43780.1"/>
    </source>
</evidence>
<keyword evidence="4" id="KW-0175">Coiled coil</keyword>
<dbReference type="EMBL" id="ACYE01000078">
    <property type="protein sequence ID" value="EFE43780.1"/>
    <property type="molecule type" value="Genomic_DNA"/>
</dbReference>
<dbReference type="GO" id="GO:0000049">
    <property type="term" value="F:tRNA binding"/>
    <property type="evidence" value="ECO:0007669"/>
    <property type="project" value="TreeGrafter"/>
</dbReference>
<feature type="region of interest" description="Disordered" evidence="6">
    <location>
        <begin position="976"/>
        <end position="1007"/>
    </location>
</feature>
<feature type="compositionally biased region" description="Basic residues" evidence="6">
    <location>
        <begin position="816"/>
        <end position="830"/>
    </location>
</feature>
<proteinExistence type="inferred from homology"/>
<feature type="compositionally biased region" description="Basic and acidic residues" evidence="6">
    <location>
        <begin position="862"/>
        <end position="874"/>
    </location>
</feature>
<dbReference type="GeneID" id="9579531"/>
<accession>D4D301</accession>
<comment type="similarity">
    <text evidence="2">Belongs to the NEMF family.</text>
</comment>
<feature type="compositionally biased region" description="Polar residues" evidence="6">
    <location>
        <begin position="682"/>
        <end position="698"/>
    </location>
</feature>
<feature type="region of interest" description="Disordered" evidence="6">
    <location>
        <begin position="666"/>
        <end position="907"/>
    </location>
</feature>
<feature type="compositionally biased region" description="Basic and acidic residues" evidence="6">
    <location>
        <begin position="831"/>
        <end position="842"/>
    </location>
</feature>
<keyword evidence="3" id="KW-0963">Cytoplasm</keyword>
<feature type="region of interest" description="Disordered" evidence="6">
    <location>
        <begin position="1044"/>
        <end position="1074"/>
    </location>
</feature>
<dbReference type="KEGG" id="tve:TRV_01458"/>
<dbReference type="GO" id="GO:1990112">
    <property type="term" value="C:RQC complex"/>
    <property type="evidence" value="ECO:0007669"/>
    <property type="project" value="TreeGrafter"/>
</dbReference>
<gene>
    <name evidence="9" type="ORF">TRV_01458</name>
</gene>
<dbReference type="Proteomes" id="UP000008383">
    <property type="component" value="Unassembled WGS sequence"/>
</dbReference>
<reference evidence="10" key="1">
    <citation type="journal article" date="2011" name="Genome Biol.">
        <title>Comparative and functional genomics provide insights into the pathogenicity of dermatophytic fungi.</title>
        <authorList>
            <person name="Burmester A."/>
            <person name="Shelest E."/>
            <person name="Gloeckner G."/>
            <person name="Heddergott C."/>
            <person name="Schindler S."/>
            <person name="Staib P."/>
            <person name="Heidel A."/>
            <person name="Felder M."/>
            <person name="Petzold A."/>
            <person name="Szafranski K."/>
            <person name="Feuermann M."/>
            <person name="Pedruzzi I."/>
            <person name="Priebe S."/>
            <person name="Groth M."/>
            <person name="Winkler R."/>
            <person name="Li W."/>
            <person name="Kniemeyer O."/>
            <person name="Schroeckh V."/>
            <person name="Hertweck C."/>
            <person name="Hube B."/>
            <person name="White T.C."/>
            <person name="Platzer M."/>
            <person name="Guthke R."/>
            <person name="Heitman J."/>
            <person name="Woestemeyer J."/>
            <person name="Zipfel P.F."/>
            <person name="Monod M."/>
            <person name="Brakhage A.A."/>
        </authorList>
    </citation>
    <scope>NUCLEOTIDE SEQUENCE [LARGE SCALE GENOMIC DNA]</scope>
    <source>
        <strain evidence="10">HKI 0517</strain>
    </source>
</reference>
<dbReference type="FunFam" id="2.30.310.10:FF:000003">
    <property type="entry name" value="Zinc knuckle domain containing protein"/>
    <property type="match status" value="1"/>
</dbReference>
<evidence type="ECO:0000256" key="3">
    <source>
        <dbReference type="ARBA" id="ARBA00022490"/>
    </source>
</evidence>
<name>D4D301_TRIVH</name>
<dbReference type="PANTHER" id="PTHR15239:SF6">
    <property type="entry name" value="RIBOSOME QUALITY CONTROL COMPLEX SUBUNIT NEMF"/>
    <property type="match status" value="1"/>
</dbReference>
<sequence length="1074" mass="119044">MKQRYSSLDVKRTFLFKLALPDIKKQLIINAGFHCHLTESSRTTADAPSHLVSRLRKLLKTRRITGVRQIGTDRIIEFEISDGLFRLYLEFFAAGNLILTDAKYGIVALLRQVAPGSDIEEVKIGMTYRLESKLNYNGIPPLTIERLKSALEQDNVSKALKRSLYFGFPEYPPTLLDHAFNVVGFDSKLQPAQILTDNNLVQKLMEVLQEADRVNTALSSDTQQAGYIIAKNVAPAASDVGGGTQTAPVTEFRDFHPFEPSQSKEAPNTTILRFENFNSAVDRYFSSIEARKLESRLTEKEDAARKKLESTKREHEKRVNALKEKQEFHVRKARAIETNLPQVEEAMNAVNGLVAQGMDWVEIARLIEMEQGKGNPVAQSIKLPLKLYENTITVLLNEEGTEDDEEEEEDESEEEEEDDDDDGYGDDEYERPSQKKHSAKPLKEKKGKKDTRLSIDIDLGISPWANARQYYDEKKIAAVKEEKTLKASTKAIKSTERKVKADLKMALKQEKPVLRRTRNPTWFEKFFFFISSDGYLVIGGRDHQQDEILFQRYMKKGDIYVHTDLDGGVPLIVKNKPDAPDDPIPPNTISQASAYTVASSKAWDTKAAMGGWWVHASQVSKMTSTGDILKAGHFMIKGEKNHIPPGQIVLGFAVLFQISNRSVQNHTKSQLSAPEGGVTNEEPISSTADMDQPEANQSDQEEDVPLEQEDEHQVESEDAKKDISDERVAPLGEQMQSIHVDDSLDSSAAQVTEADKDEASQAENQPVEGPSKNAEETEDSGESDDESRLATPSATQESRASTPLVISSSGTQKSKPPVRGKRGKAKKLATKYKDQDEEDRKLALRLPGSAAGPSTPTTKPKTKADIEAEREAQKERRRAQHERALQAVKRQQEAFTRNSVEDASGEEHKLDFSILPALVGTPVDGDEIEAAIPVCAPWAALGQYKYRAKLQPGKIKKGKAVKDILGKWIHDATVLQSRSSGKKPAARTGDPDETKETSEKTDEKAEDANELLSMELDCIKAWRDVEVMNTLPVGGFTIVSVAGAAGSSASVGPKNTENKGKGKGKKPGKGGKKK</sequence>
<evidence type="ECO:0000256" key="5">
    <source>
        <dbReference type="ARBA" id="ARBA00070414"/>
    </source>
</evidence>
<dbReference type="HOGENOM" id="CLU_003612_1_1_1"/>
<dbReference type="RefSeq" id="XP_003024391.1">
    <property type="nucleotide sequence ID" value="XM_003024345.1"/>
</dbReference>
<evidence type="ECO:0000259" key="8">
    <source>
        <dbReference type="Pfam" id="PF11923"/>
    </source>
</evidence>
<dbReference type="AlphaFoldDB" id="D4D301"/>
<feature type="compositionally biased region" description="Acidic residues" evidence="6">
    <location>
        <begin position="776"/>
        <end position="785"/>
    </location>
</feature>
<feature type="region of interest" description="Disordered" evidence="6">
    <location>
        <begin position="395"/>
        <end position="447"/>
    </location>
</feature>
<keyword evidence="10" id="KW-1185">Reference proteome</keyword>
<dbReference type="GO" id="GO:0005737">
    <property type="term" value="C:cytoplasm"/>
    <property type="evidence" value="ECO:0007669"/>
    <property type="project" value="UniProtKB-SubCell"/>
</dbReference>
<protein>
    <recommendedName>
        <fullName evidence="5">Ribosome quality control complex subunit 2</fullName>
    </recommendedName>
</protein>